<dbReference type="GO" id="GO:0005886">
    <property type="term" value="C:plasma membrane"/>
    <property type="evidence" value="ECO:0007669"/>
    <property type="project" value="UniProtKB-SubCell"/>
</dbReference>
<dbReference type="EMBL" id="BMVU01000021">
    <property type="protein sequence ID" value="GGX84469.1"/>
    <property type="molecule type" value="Genomic_DNA"/>
</dbReference>
<dbReference type="AlphaFoldDB" id="A0A918NP06"/>
<name>A0A918NP06_9ACTN</name>
<feature type="region of interest" description="Disordered" evidence="7">
    <location>
        <begin position="780"/>
        <end position="836"/>
    </location>
</feature>
<feature type="transmembrane region" description="Helical" evidence="8">
    <location>
        <begin position="1074"/>
        <end position="1094"/>
    </location>
</feature>
<evidence type="ECO:0000256" key="1">
    <source>
        <dbReference type="ARBA" id="ARBA00004651"/>
    </source>
</evidence>
<dbReference type="RefSeq" id="WP_190191943.1">
    <property type="nucleotide sequence ID" value="NZ_BMVU01000021.1"/>
</dbReference>
<protein>
    <recommendedName>
        <fullName evidence="9">ABC3 transporter permease C-terminal domain-containing protein</fullName>
    </recommendedName>
</protein>
<dbReference type="GO" id="GO:0022857">
    <property type="term" value="F:transmembrane transporter activity"/>
    <property type="evidence" value="ECO:0007669"/>
    <property type="project" value="TreeGrafter"/>
</dbReference>
<evidence type="ECO:0000256" key="2">
    <source>
        <dbReference type="ARBA" id="ARBA00022475"/>
    </source>
</evidence>
<dbReference type="Pfam" id="PF02687">
    <property type="entry name" value="FtsX"/>
    <property type="match status" value="1"/>
</dbReference>
<reference evidence="10" key="1">
    <citation type="journal article" date="2014" name="Int. J. Syst. Evol. Microbiol.">
        <title>Complete genome sequence of Corynebacterium casei LMG S-19264T (=DSM 44701T), isolated from a smear-ripened cheese.</title>
        <authorList>
            <consortium name="US DOE Joint Genome Institute (JGI-PGF)"/>
            <person name="Walter F."/>
            <person name="Albersmeier A."/>
            <person name="Kalinowski J."/>
            <person name="Ruckert C."/>
        </authorList>
    </citation>
    <scope>NUCLEOTIDE SEQUENCE</scope>
    <source>
        <strain evidence="10">JCM 4790</strain>
    </source>
</reference>
<feature type="transmembrane region" description="Helical" evidence="8">
    <location>
        <begin position="391"/>
        <end position="411"/>
    </location>
</feature>
<accession>A0A918NP06</accession>
<keyword evidence="11" id="KW-1185">Reference proteome</keyword>
<evidence type="ECO:0000256" key="8">
    <source>
        <dbReference type="SAM" id="Phobius"/>
    </source>
</evidence>
<feature type="compositionally biased region" description="Basic and acidic residues" evidence="7">
    <location>
        <begin position="822"/>
        <end position="836"/>
    </location>
</feature>
<feature type="compositionally biased region" description="Low complexity" evidence="7">
    <location>
        <begin position="789"/>
        <end position="806"/>
    </location>
</feature>
<dbReference type="InterPro" id="IPR050250">
    <property type="entry name" value="Macrolide_Exporter_MacB"/>
</dbReference>
<keyword evidence="4 8" id="KW-1133">Transmembrane helix</keyword>
<evidence type="ECO:0000256" key="7">
    <source>
        <dbReference type="SAM" id="MobiDB-lite"/>
    </source>
</evidence>
<comment type="caution">
    <text evidence="10">The sequence shown here is derived from an EMBL/GenBank/DDBJ whole genome shotgun (WGS) entry which is preliminary data.</text>
</comment>
<evidence type="ECO:0000313" key="10">
    <source>
        <dbReference type="EMBL" id="GGX84469.1"/>
    </source>
</evidence>
<dbReference type="Proteomes" id="UP000619244">
    <property type="component" value="Unassembled WGS sequence"/>
</dbReference>
<feature type="domain" description="ABC3 transporter permease C-terminal" evidence="9">
    <location>
        <begin position="983"/>
        <end position="1099"/>
    </location>
</feature>
<evidence type="ECO:0000256" key="4">
    <source>
        <dbReference type="ARBA" id="ARBA00022989"/>
    </source>
</evidence>
<feature type="transmembrane region" description="Helical" evidence="8">
    <location>
        <begin position="432"/>
        <end position="455"/>
    </location>
</feature>
<feature type="transmembrane region" description="Helical" evidence="8">
    <location>
        <begin position="475"/>
        <end position="496"/>
    </location>
</feature>
<evidence type="ECO:0000256" key="5">
    <source>
        <dbReference type="ARBA" id="ARBA00023136"/>
    </source>
</evidence>
<sequence>MGSLVFLRLRAHRLLLTAALLSVTLTTCAVAVLVAFGSAVGDAGLRRALEDPTSGRALFEVSVRAGDEADPETDARVRRTVVRAYDGLPVDVSSSLRSASYGLPPSLSPSGTARPDHPDLTLLATLDRERVTVVRGSLPGAPEDGRPVPVALPETAAATLGLRPGDEVALSGRLDGGSLRVRLTGTYRPRDAASSYWRLDPLGGRGVRTLSFTSYGPMLTDPAAFASGRVPAAETVWQGRARFGTVTEDRADGLRRAVERAVAQLEEADRAHKVSAASELPALLDELQRSLLVTRSSLLVSGVQLALLASLALLVVSGLLAADRAAETVWLRARGASRSAVAGLAAAEAALLAAPAAVAAPLVTGRLVRRLAGQGELARAGVRLDVHMPTVWSAAALTALVCAAALTAPALRRTAASEGRGAVPGRQRSLPAAVQAGADVALVALAGLACWQLLGRTAEPGAPARDTGTALGVDPVLVVAPALCLLAGAVLLLRLVPPAVRLAERRAARTRGLPLALVGWQLARRTARATAPVLLLVVAVSTGVFALGEHASWNRSQREQADFAAGADVRVDDMDVPALGQGGLFDRLDGVSAVMPAHRADASLPGDKEATVLAVDAPAAARVMRLRGDLADEPLEDTLTNLRPAGTRSRGKAGFALPGDAARLRLTVRLEALDSRGRAGTGAVTDRLSVTLTDRYGVPHDLPLGNVRADGEDHVLEADLAAGTGPARAAGPAAPLRLTGVRADYPVPRRAERHRLSLTRVAATVESGGVVRVPVTAGADGWTARTSTDAADPPGAPRPGGSPSRAQAPRSDADTPLSVRYDTGHEPARDDGTDGSRDAAVELRAAGPPADTVAALVTDAFLDAVDARVGDTVGVPLAGTQVRVRIAAAVRALPTTAAEAPGTDGGALVVDLSTLNGVLADARLAGLRPTEWWLAAEPGQAPRTAAALRARGDVPSVTVRAEERAALRDDPLVIGPLSVLPVAAGAAAALAVVGFAVASVAATRERARELAVLSALGASRRALLRVVAAEQGFLVLVAVAAGWALGALLTRAVVPLIVLTARAERPVPPVRVELPSALLIAAFALPLLAVALIVPRLTRTVRAPDRTGGE</sequence>
<comment type="similarity">
    <text evidence="6">Belongs to the ABC-4 integral membrane protein family.</text>
</comment>
<feature type="transmembrane region" description="Helical" evidence="8">
    <location>
        <begin position="298"/>
        <end position="320"/>
    </location>
</feature>
<evidence type="ECO:0000313" key="11">
    <source>
        <dbReference type="Proteomes" id="UP000619244"/>
    </source>
</evidence>
<dbReference type="PANTHER" id="PTHR30572">
    <property type="entry name" value="MEMBRANE COMPONENT OF TRANSPORTER-RELATED"/>
    <property type="match status" value="1"/>
</dbReference>
<evidence type="ECO:0000256" key="3">
    <source>
        <dbReference type="ARBA" id="ARBA00022692"/>
    </source>
</evidence>
<gene>
    <name evidence="10" type="ORF">GCM10010358_43340</name>
</gene>
<feature type="transmembrane region" description="Helical" evidence="8">
    <location>
        <begin position="341"/>
        <end position="363"/>
    </location>
</feature>
<keyword evidence="5 8" id="KW-0472">Membrane</keyword>
<feature type="transmembrane region" description="Helical" evidence="8">
    <location>
        <begin position="1023"/>
        <end position="1054"/>
    </location>
</feature>
<proteinExistence type="inferred from homology"/>
<organism evidence="10 11">
    <name type="scientific">Streptomyces minutiscleroticus</name>
    <dbReference type="NCBI Taxonomy" id="68238"/>
    <lineage>
        <taxon>Bacteria</taxon>
        <taxon>Bacillati</taxon>
        <taxon>Actinomycetota</taxon>
        <taxon>Actinomycetes</taxon>
        <taxon>Kitasatosporales</taxon>
        <taxon>Streptomycetaceae</taxon>
        <taxon>Streptomyces</taxon>
    </lineage>
</organism>
<evidence type="ECO:0000259" key="9">
    <source>
        <dbReference type="Pfam" id="PF02687"/>
    </source>
</evidence>
<dbReference type="PANTHER" id="PTHR30572:SF4">
    <property type="entry name" value="ABC TRANSPORTER PERMEASE YTRF"/>
    <property type="match status" value="1"/>
</dbReference>
<feature type="transmembrane region" description="Helical" evidence="8">
    <location>
        <begin position="979"/>
        <end position="1002"/>
    </location>
</feature>
<keyword evidence="2" id="KW-1003">Cell membrane</keyword>
<comment type="subcellular location">
    <subcellularLocation>
        <location evidence="1">Cell membrane</location>
        <topology evidence="1">Multi-pass membrane protein</topology>
    </subcellularLocation>
</comment>
<reference evidence="10" key="2">
    <citation type="submission" date="2020-09" db="EMBL/GenBank/DDBJ databases">
        <authorList>
            <person name="Sun Q."/>
            <person name="Ohkuma M."/>
        </authorList>
    </citation>
    <scope>NUCLEOTIDE SEQUENCE</scope>
    <source>
        <strain evidence="10">JCM 4790</strain>
    </source>
</reference>
<feature type="transmembrane region" description="Helical" evidence="8">
    <location>
        <begin position="529"/>
        <end position="548"/>
    </location>
</feature>
<keyword evidence="3 8" id="KW-0812">Transmembrane</keyword>
<evidence type="ECO:0000256" key="6">
    <source>
        <dbReference type="ARBA" id="ARBA00038076"/>
    </source>
</evidence>
<dbReference type="InterPro" id="IPR003838">
    <property type="entry name" value="ABC3_permease_C"/>
</dbReference>